<dbReference type="STRING" id="1236989.JCM15548_13909"/>
<organism evidence="2 3">
    <name type="scientific">Geofilum rubicundum JCM 15548</name>
    <dbReference type="NCBI Taxonomy" id="1236989"/>
    <lineage>
        <taxon>Bacteria</taxon>
        <taxon>Pseudomonadati</taxon>
        <taxon>Bacteroidota</taxon>
        <taxon>Bacteroidia</taxon>
        <taxon>Marinilabiliales</taxon>
        <taxon>Marinilabiliaceae</taxon>
        <taxon>Geofilum</taxon>
    </lineage>
</organism>
<dbReference type="RefSeq" id="WP_062127705.1">
    <property type="nucleotide sequence ID" value="NZ_BAZW01000051.1"/>
</dbReference>
<dbReference type="SUPFAM" id="SSF51011">
    <property type="entry name" value="Glycosyl hydrolase domain"/>
    <property type="match status" value="1"/>
</dbReference>
<dbReference type="EMBL" id="BAZW01000051">
    <property type="protein sequence ID" value="GAO31538.1"/>
    <property type="molecule type" value="Genomic_DNA"/>
</dbReference>
<comment type="caution">
    <text evidence="2">The sequence shown here is derived from an EMBL/GenBank/DDBJ whole genome shotgun (WGS) entry which is preliminary data.</text>
</comment>
<dbReference type="SUPFAM" id="SSF51445">
    <property type="entry name" value="(Trans)glycosidases"/>
    <property type="match status" value="1"/>
</dbReference>
<dbReference type="Proteomes" id="UP000032900">
    <property type="component" value="Unassembled WGS sequence"/>
</dbReference>
<dbReference type="InterPro" id="IPR013780">
    <property type="entry name" value="Glyco_hydro_b"/>
</dbReference>
<evidence type="ECO:0000259" key="1">
    <source>
        <dbReference type="Pfam" id="PF10438"/>
    </source>
</evidence>
<evidence type="ECO:0000313" key="3">
    <source>
        <dbReference type="Proteomes" id="UP000032900"/>
    </source>
</evidence>
<feature type="domain" description="Cyclo-malto-dextrinase C-terminal" evidence="1">
    <location>
        <begin position="85"/>
        <end position="158"/>
    </location>
</feature>
<protein>
    <submittedName>
        <fullName evidence="2">Neopullulanase</fullName>
    </submittedName>
</protein>
<dbReference type="Gene3D" id="3.20.20.80">
    <property type="entry name" value="Glycosidases"/>
    <property type="match status" value="1"/>
</dbReference>
<dbReference type="Gene3D" id="2.60.40.1180">
    <property type="entry name" value="Golgi alpha-mannosidase II"/>
    <property type="match status" value="1"/>
</dbReference>
<accession>A0A0E9M1U3</accession>
<sequence length="162" mass="17923">MGFLLTTRGIPSFLYGTEVLLDGYAPEGNGFVRKDFPGGWTGDAISAFDQSTLSQGQREAWQFTSTLLNWRQNNPDVMQGGLIQLEPFEDVYAYIRVGPNKQLLVIINNNSGEPRRLEGSKFQYTIDPKSKVTNVMNGEVSNGLGNLILSHKSILILELTAP</sequence>
<dbReference type="OrthoDB" id="9805159at2"/>
<dbReference type="Pfam" id="PF10438">
    <property type="entry name" value="Cyc-maltodext_C"/>
    <property type="match status" value="1"/>
</dbReference>
<proteinExistence type="predicted"/>
<keyword evidence="3" id="KW-1185">Reference proteome</keyword>
<dbReference type="AlphaFoldDB" id="A0A0E9M1U3"/>
<reference evidence="2 3" key="1">
    <citation type="journal article" date="2015" name="Microbes Environ.">
        <title>Distribution and evolution of nitrogen fixation genes in the phylum bacteroidetes.</title>
        <authorList>
            <person name="Inoue J."/>
            <person name="Oshima K."/>
            <person name="Suda W."/>
            <person name="Sakamoto M."/>
            <person name="Iino T."/>
            <person name="Noda S."/>
            <person name="Hongoh Y."/>
            <person name="Hattori M."/>
            <person name="Ohkuma M."/>
        </authorList>
    </citation>
    <scope>NUCLEOTIDE SEQUENCE [LARGE SCALE GENOMIC DNA]</scope>
    <source>
        <strain evidence="2">JCM 15548</strain>
    </source>
</reference>
<gene>
    <name evidence="2" type="ORF">JCM15548_13909</name>
</gene>
<name>A0A0E9M1U3_9BACT</name>
<dbReference type="InterPro" id="IPR019492">
    <property type="entry name" value="Cyclo-malto-dextrinase_C"/>
</dbReference>
<evidence type="ECO:0000313" key="2">
    <source>
        <dbReference type="EMBL" id="GAO31538.1"/>
    </source>
</evidence>
<dbReference type="InterPro" id="IPR017853">
    <property type="entry name" value="GH"/>
</dbReference>